<dbReference type="Pfam" id="PF00391">
    <property type="entry name" value="PEP-utilizers"/>
    <property type="match status" value="1"/>
</dbReference>
<proteinExistence type="predicted"/>
<gene>
    <name evidence="2" type="ORF">JAJ28_001162</name>
</gene>
<dbReference type="Gene3D" id="3.30.470.20">
    <property type="entry name" value="ATP-grasp fold, B domain"/>
    <property type="match status" value="1"/>
</dbReference>
<name>A0AAD3U9D1_AERHY</name>
<accession>A0AAD3U9D1</accession>
<evidence type="ECO:0000313" key="2">
    <source>
        <dbReference type="EMBL" id="HAT6343454.1"/>
    </source>
</evidence>
<dbReference type="InterPro" id="IPR013815">
    <property type="entry name" value="ATP_grasp_subdomain_1"/>
</dbReference>
<dbReference type="GO" id="GO:0005524">
    <property type="term" value="F:ATP binding"/>
    <property type="evidence" value="ECO:0007669"/>
    <property type="project" value="InterPro"/>
</dbReference>
<organism evidence="2 3">
    <name type="scientific">Aeromonas hydrophila</name>
    <dbReference type="NCBI Taxonomy" id="644"/>
    <lineage>
        <taxon>Bacteria</taxon>
        <taxon>Pseudomonadati</taxon>
        <taxon>Pseudomonadota</taxon>
        <taxon>Gammaproteobacteria</taxon>
        <taxon>Aeromonadales</taxon>
        <taxon>Aeromonadaceae</taxon>
        <taxon>Aeromonas</taxon>
    </lineage>
</organism>
<reference evidence="2" key="2">
    <citation type="submission" date="2020-01" db="EMBL/GenBank/DDBJ databases">
        <authorList>
            <consortium name="NCBI Pathogen Detection Project"/>
        </authorList>
    </citation>
    <scope>NUCLEOTIDE SEQUENCE</scope>
    <source>
        <strain evidence="2">OLC2673_Aeromonas</strain>
    </source>
</reference>
<dbReference type="InterPro" id="IPR051549">
    <property type="entry name" value="PEP_Utilizing_Enz"/>
</dbReference>
<evidence type="ECO:0000259" key="1">
    <source>
        <dbReference type="Pfam" id="PF00391"/>
    </source>
</evidence>
<dbReference type="Gene3D" id="3.30.1490.20">
    <property type="entry name" value="ATP-grasp fold, A domain"/>
    <property type="match status" value="1"/>
</dbReference>
<dbReference type="Gene3D" id="3.50.30.10">
    <property type="entry name" value="Phosphohistidine domain"/>
    <property type="match status" value="1"/>
</dbReference>
<dbReference type="PANTHER" id="PTHR43615">
    <property type="entry name" value="PHOSPHOENOLPYRUVATE SYNTHASE-RELATED"/>
    <property type="match status" value="1"/>
</dbReference>
<feature type="domain" description="PEP-utilising enzyme mobile" evidence="1">
    <location>
        <begin position="698"/>
        <end position="765"/>
    </location>
</feature>
<sequence>MMLKFGTKAETLAALNGVRLSASIPFSIYFSYGEWIEDHHAIIRSVHDNIPGRLIVRSSCLAEDNHFHSNAGAFLSVANVEIDCLASAVSQVFSSYGDHPDDNEQVLIQPMLEHVVLSGVAFSHDPSTCSPYRVINWHEGNDTAFITSGCGGRIWVSSSHVSSNKIENPYISQVIKLIDELLIYFGGMPVDCEFAFTKSGDRLTLWLLQARPLILKAQPDSDKEHHNKLRQIVDKVELGMCEHPFLMGKRTVYGVMPDWNPAEIIGLRPKPLALSLYRELITDSTWAYQRNNYGYRNLRSFPLMLHFYGMPYIDVRISFNSFIPAHLPDNVAGKLVDAYIDRLLEKPYLHDKVEFEIVYSCYTLDLHERLQSLKNEGFSEREIASITEHLKELTNKIIDPELGLWKEDASKLDILKERREILLQSSIGTLDTIYWLIEDTKRYGTLPFAGLARAGFIAVQFLKSLVRVGVFTQHDYDAFMNSLTTVSGQLSHDRAILSKELFLNKYGHLRPGTYDIESPRYDEAPDLYFDWSSSSSSSTAINPPFSLTINQMKSISALLKEHGLKSDVVGLFEFLESGIELREWSKFEFTRNLSDIIALVGSYGESLGFSQDEMSYCDIAIFKELQVGAINPVDSIRRSIDVGMSRYKDSLKIILPPVITSPDDVWGFELSEANPNFITQGITTGHVVTDSNKDNFSGAIIFIQSADPGYDWIFSYPIAGLVTAWGGANSHMAIRAGELGIPAVIGAGEVLFKKWSSFSRIKINCAAKKVDILS</sequence>
<reference evidence="2" key="1">
    <citation type="journal article" date="2018" name="Genome Biol.">
        <title>SKESA: strategic k-mer extension for scrupulous assemblies.</title>
        <authorList>
            <person name="Souvorov A."/>
            <person name="Agarwala R."/>
            <person name="Lipman D.J."/>
        </authorList>
    </citation>
    <scope>NUCLEOTIDE SEQUENCE</scope>
    <source>
        <strain evidence="2">OLC2673_Aeromonas</strain>
    </source>
</reference>
<dbReference type="SUPFAM" id="SSF52009">
    <property type="entry name" value="Phosphohistidine domain"/>
    <property type="match status" value="1"/>
</dbReference>
<protein>
    <submittedName>
        <fullName evidence="2">Phosphoenolpyruvate synthase</fullName>
    </submittedName>
</protein>
<comment type="caution">
    <text evidence="2">The sequence shown here is derived from an EMBL/GenBank/DDBJ whole genome shotgun (WGS) entry which is preliminary data.</text>
</comment>
<dbReference type="NCBIfam" id="NF004508">
    <property type="entry name" value="PRK05849.1"/>
    <property type="match status" value="1"/>
</dbReference>
<dbReference type="PANTHER" id="PTHR43615:SF1">
    <property type="entry name" value="PPDK_N DOMAIN-CONTAINING PROTEIN"/>
    <property type="match status" value="1"/>
</dbReference>
<dbReference type="GO" id="GO:0016772">
    <property type="term" value="F:transferase activity, transferring phosphorus-containing groups"/>
    <property type="evidence" value="ECO:0007669"/>
    <property type="project" value="InterPro"/>
</dbReference>
<dbReference type="AlphaFoldDB" id="A0AAD3U9D1"/>
<dbReference type="EMBL" id="DACTUL010000006">
    <property type="protein sequence ID" value="HAT6343454.1"/>
    <property type="molecule type" value="Genomic_DNA"/>
</dbReference>
<dbReference type="InterPro" id="IPR008279">
    <property type="entry name" value="PEP-util_enz_mobile_dom"/>
</dbReference>
<evidence type="ECO:0000313" key="3">
    <source>
        <dbReference type="Proteomes" id="UP000859505"/>
    </source>
</evidence>
<dbReference type="SUPFAM" id="SSF56059">
    <property type="entry name" value="Glutathione synthetase ATP-binding domain-like"/>
    <property type="match status" value="1"/>
</dbReference>
<dbReference type="Proteomes" id="UP000859505">
    <property type="component" value="Unassembled WGS sequence"/>
</dbReference>
<dbReference type="InterPro" id="IPR036637">
    <property type="entry name" value="Phosphohistidine_dom_sf"/>
</dbReference>